<proteinExistence type="predicted"/>
<name>A0ACC2K8J5_PERAE</name>
<dbReference type="Proteomes" id="UP001234297">
    <property type="component" value="Chromosome 4"/>
</dbReference>
<sequence length="454" mass="50388">MTMIFSHQVRHISRCTITPQRTSESPQTPERCQLTSWDLSMLSVQYIQKGLLFYAPSTVKHPSNPIVHLLKKYLSHALLHFSPLAGRLKTHHSSPPPSSSMYVFIDCNDAGAEFVHAAADVTVSDILDPVDVPQIVKSFFSLNGALNYDGHSIPLLAVQVTELIDGVFIGCSMNHSVVDGTSFWHFFNMWSEIARRGGEGSDCISAPPVLQRWFGDLDPSLVRLPFSEADEFIERFTTPVLRERIFHFSAESIARLKAKANEECNSNRISSFQALCAHVWRSVTRARKLSPDETTTCKLMMGNRIRLQPPLSPFYFGNCVQYVGATSTATQLLSHDLGWATWLVHQSVATQTDASVRGTLDAWVKVPFILQESKVDKRGVSFTSSPRFDMYGNDFGWGRPVAVHCGGANKFDGKVTSYPGSGGGGSVDLEICLFPEFMNALELDDEFMDAVSHS</sequence>
<gene>
    <name evidence="1" type="ORF">MRB53_013606</name>
</gene>
<protein>
    <submittedName>
        <fullName evidence="1">Uncharacterized protein</fullName>
    </submittedName>
</protein>
<evidence type="ECO:0000313" key="2">
    <source>
        <dbReference type="Proteomes" id="UP001234297"/>
    </source>
</evidence>
<accession>A0ACC2K8J5</accession>
<evidence type="ECO:0000313" key="1">
    <source>
        <dbReference type="EMBL" id="KAJ8617420.1"/>
    </source>
</evidence>
<dbReference type="EMBL" id="CM056812">
    <property type="protein sequence ID" value="KAJ8617420.1"/>
    <property type="molecule type" value="Genomic_DNA"/>
</dbReference>
<keyword evidence="2" id="KW-1185">Reference proteome</keyword>
<comment type="caution">
    <text evidence="1">The sequence shown here is derived from an EMBL/GenBank/DDBJ whole genome shotgun (WGS) entry which is preliminary data.</text>
</comment>
<reference evidence="1 2" key="1">
    <citation type="journal article" date="2022" name="Hortic Res">
        <title>A haplotype resolved chromosomal level avocado genome allows analysis of novel avocado genes.</title>
        <authorList>
            <person name="Nath O."/>
            <person name="Fletcher S.J."/>
            <person name="Hayward A."/>
            <person name="Shaw L.M."/>
            <person name="Masouleh A.K."/>
            <person name="Furtado A."/>
            <person name="Henry R.J."/>
            <person name="Mitter N."/>
        </authorList>
    </citation>
    <scope>NUCLEOTIDE SEQUENCE [LARGE SCALE GENOMIC DNA]</scope>
    <source>
        <strain evidence="2">cv. Hass</strain>
    </source>
</reference>
<organism evidence="1 2">
    <name type="scientific">Persea americana</name>
    <name type="common">Avocado</name>
    <dbReference type="NCBI Taxonomy" id="3435"/>
    <lineage>
        <taxon>Eukaryota</taxon>
        <taxon>Viridiplantae</taxon>
        <taxon>Streptophyta</taxon>
        <taxon>Embryophyta</taxon>
        <taxon>Tracheophyta</taxon>
        <taxon>Spermatophyta</taxon>
        <taxon>Magnoliopsida</taxon>
        <taxon>Magnoliidae</taxon>
        <taxon>Laurales</taxon>
        <taxon>Lauraceae</taxon>
        <taxon>Persea</taxon>
    </lineage>
</organism>